<gene>
    <name evidence="13" type="ORF">Cfor_07506</name>
</gene>
<dbReference type="PROSITE" id="PS00383">
    <property type="entry name" value="TYR_PHOSPHATASE_1"/>
    <property type="match status" value="1"/>
</dbReference>
<dbReference type="PROSITE" id="PS50054">
    <property type="entry name" value="TYR_PHOSPHATASE_DUAL"/>
    <property type="match status" value="1"/>
</dbReference>
<dbReference type="GO" id="GO:0004722">
    <property type="term" value="F:protein serine/threonine phosphatase activity"/>
    <property type="evidence" value="ECO:0007669"/>
    <property type="project" value="UniProtKB-EC"/>
</dbReference>
<dbReference type="InterPro" id="IPR016130">
    <property type="entry name" value="Tyr_Pase_AS"/>
</dbReference>
<dbReference type="InterPro" id="IPR000387">
    <property type="entry name" value="Tyr_Pase_dom"/>
</dbReference>
<keyword evidence="5" id="KW-0378">Hydrolase</keyword>
<evidence type="ECO:0000256" key="9">
    <source>
        <dbReference type="ARBA" id="ARBA00048336"/>
    </source>
</evidence>
<evidence type="ECO:0000259" key="12">
    <source>
        <dbReference type="PROSITE" id="PS50056"/>
    </source>
</evidence>
<feature type="domain" description="Tyrosine-protein phosphatase" evidence="11">
    <location>
        <begin position="61"/>
        <end position="201"/>
    </location>
</feature>
<dbReference type="AlphaFoldDB" id="A0A6L2PNF4"/>
<feature type="domain" description="Tyrosine specific protein phosphatases" evidence="12">
    <location>
        <begin position="118"/>
        <end position="180"/>
    </location>
</feature>
<keyword evidence="6" id="KW-0904">Protein phosphatase</keyword>
<name>A0A6L2PNF4_COPFO</name>
<evidence type="ECO:0008006" key="15">
    <source>
        <dbReference type="Google" id="ProtNLM"/>
    </source>
</evidence>
<dbReference type="FunCoup" id="A0A6L2PNF4">
    <property type="interactions" value="346"/>
</dbReference>
<dbReference type="InterPro" id="IPR029021">
    <property type="entry name" value="Prot-tyrosine_phosphatase-like"/>
</dbReference>
<keyword evidence="7" id="KW-0539">Nucleus</keyword>
<comment type="caution">
    <text evidence="13">The sequence shown here is derived from an EMBL/GenBank/DDBJ whole genome shotgun (WGS) entry which is preliminary data.</text>
</comment>
<accession>A0A6L2PNF4</accession>
<evidence type="ECO:0000256" key="4">
    <source>
        <dbReference type="ARBA" id="ARBA00022490"/>
    </source>
</evidence>
<evidence type="ECO:0000259" key="11">
    <source>
        <dbReference type="PROSITE" id="PS50054"/>
    </source>
</evidence>
<comment type="catalytic activity">
    <reaction evidence="10">
        <text>O-phospho-L-tyrosyl-[protein] + H2O = L-tyrosyl-[protein] + phosphate</text>
        <dbReference type="Rhea" id="RHEA:10684"/>
        <dbReference type="Rhea" id="RHEA-COMP:10136"/>
        <dbReference type="Rhea" id="RHEA-COMP:20101"/>
        <dbReference type="ChEBI" id="CHEBI:15377"/>
        <dbReference type="ChEBI" id="CHEBI:43474"/>
        <dbReference type="ChEBI" id="CHEBI:46858"/>
        <dbReference type="ChEBI" id="CHEBI:61978"/>
        <dbReference type="EC" id="3.1.3.48"/>
    </reaction>
</comment>
<evidence type="ECO:0000256" key="1">
    <source>
        <dbReference type="ARBA" id="ARBA00004123"/>
    </source>
</evidence>
<evidence type="ECO:0000313" key="14">
    <source>
        <dbReference type="Proteomes" id="UP000502823"/>
    </source>
</evidence>
<dbReference type="GO" id="GO:0004725">
    <property type="term" value="F:protein tyrosine phosphatase activity"/>
    <property type="evidence" value="ECO:0007669"/>
    <property type="project" value="UniProtKB-EC"/>
</dbReference>
<evidence type="ECO:0000256" key="3">
    <source>
        <dbReference type="ARBA" id="ARBA00008601"/>
    </source>
</evidence>
<evidence type="ECO:0000256" key="8">
    <source>
        <dbReference type="ARBA" id="ARBA00047761"/>
    </source>
</evidence>
<evidence type="ECO:0000256" key="5">
    <source>
        <dbReference type="ARBA" id="ARBA00022801"/>
    </source>
</evidence>
<protein>
    <recommendedName>
        <fullName evidence="15">Dual specificity protein phosphatase 19</fullName>
    </recommendedName>
</protein>
<evidence type="ECO:0000256" key="6">
    <source>
        <dbReference type="ARBA" id="ARBA00022912"/>
    </source>
</evidence>
<dbReference type="PROSITE" id="PS50056">
    <property type="entry name" value="TYR_PHOSPHATASE_2"/>
    <property type="match status" value="1"/>
</dbReference>
<dbReference type="OrthoDB" id="10252009at2759"/>
<proteinExistence type="inferred from homology"/>
<evidence type="ECO:0000256" key="7">
    <source>
        <dbReference type="ARBA" id="ARBA00023242"/>
    </source>
</evidence>
<dbReference type="EMBL" id="BLKM01011693">
    <property type="protein sequence ID" value="GFG33956.1"/>
    <property type="molecule type" value="Genomic_DNA"/>
</dbReference>
<evidence type="ECO:0000256" key="10">
    <source>
        <dbReference type="ARBA" id="ARBA00051722"/>
    </source>
</evidence>
<dbReference type="SMART" id="SM00195">
    <property type="entry name" value="DSPc"/>
    <property type="match status" value="1"/>
</dbReference>
<dbReference type="InterPro" id="IPR020422">
    <property type="entry name" value="TYR_PHOSPHATASE_DUAL_dom"/>
</dbReference>
<dbReference type="Pfam" id="PF00782">
    <property type="entry name" value="DSPc"/>
    <property type="match status" value="1"/>
</dbReference>
<comment type="catalytic activity">
    <reaction evidence="8">
        <text>O-phospho-L-seryl-[protein] + H2O = L-seryl-[protein] + phosphate</text>
        <dbReference type="Rhea" id="RHEA:20629"/>
        <dbReference type="Rhea" id="RHEA-COMP:9863"/>
        <dbReference type="Rhea" id="RHEA-COMP:11604"/>
        <dbReference type="ChEBI" id="CHEBI:15377"/>
        <dbReference type="ChEBI" id="CHEBI:29999"/>
        <dbReference type="ChEBI" id="CHEBI:43474"/>
        <dbReference type="ChEBI" id="CHEBI:83421"/>
        <dbReference type="EC" id="3.1.3.16"/>
    </reaction>
</comment>
<keyword evidence="4" id="KW-0963">Cytoplasm</keyword>
<evidence type="ECO:0000256" key="2">
    <source>
        <dbReference type="ARBA" id="ARBA00004496"/>
    </source>
</evidence>
<dbReference type="SUPFAM" id="SSF52799">
    <property type="entry name" value="(Phosphotyrosine protein) phosphatases II"/>
    <property type="match status" value="1"/>
</dbReference>
<dbReference type="InParanoid" id="A0A6L2PNF4"/>
<comment type="subcellular location">
    <subcellularLocation>
        <location evidence="2">Cytoplasm</location>
    </subcellularLocation>
    <subcellularLocation>
        <location evidence="1">Nucleus</location>
    </subcellularLocation>
</comment>
<reference evidence="14" key="1">
    <citation type="submission" date="2020-01" db="EMBL/GenBank/DDBJ databases">
        <title>Draft genome sequence of the Termite Coptotermes fromosanus.</title>
        <authorList>
            <person name="Itakura S."/>
            <person name="Yosikawa Y."/>
            <person name="Umezawa K."/>
        </authorList>
    </citation>
    <scope>NUCLEOTIDE SEQUENCE [LARGE SCALE GENOMIC DNA]</scope>
</reference>
<dbReference type="FunFam" id="3.90.190.10:FF:000056">
    <property type="entry name" value="Dual specificity phosphatase 12"/>
    <property type="match status" value="1"/>
</dbReference>
<keyword evidence="14" id="KW-1185">Reference proteome</keyword>
<dbReference type="InterPro" id="IPR000340">
    <property type="entry name" value="Dual-sp_phosphatase_cat-dom"/>
</dbReference>
<sequence>MDFLERIKARKSCLKACETTVTTVSGHSYMEKILADGTSVISWPQASTSPGYVIDTKPDLQVAHVLPGLCMGSQDVAHDFGLLKNHSVTHILSLGVKPVTLDQMLNYTYVQLLDLPETNLISSLDQCFIFIDNARQSGGCVFVHCNAGISRSASVVIAYLMRKESMNYQQALMHLKNIRPVIKPNPGFVQQLKDYEKMIFTLDGK</sequence>
<comment type="similarity">
    <text evidence="3">Belongs to the protein-tyrosine phosphatase family. Non-receptor class dual specificity subfamily.</text>
</comment>
<dbReference type="PANTHER" id="PTHR46377">
    <property type="entry name" value="DUAL SPECIFICITY PROTEIN PHOSPHATASE 19"/>
    <property type="match status" value="1"/>
</dbReference>
<evidence type="ECO:0000313" key="13">
    <source>
        <dbReference type="EMBL" id="GFG33956.1"/>
    </source>
</evidence>
<dbReference type="GO" id="GO:0008579">
    <property type="term" value="F:JUN kinase phosphatase activity"/>
    <property type="evidence" value="ECO:0007669"/>
    <property type="project" value="TreeGrafter"/>
</dbReference>
<dbReference type="Gene3D" id="3.90.190.10">
    <property type="entry name" value="Protein tyrosine phosphatase superfamily"/>
    <property type="match status" value="1"/>
</dbReference>
<comment type="catalytic activity">
    <reaction evidence="9">
        <text>O-phospho-L-threonyl-[protein] + H2O = L-threonyl-[protein] + phosphate</text>
        <dbReference type="Rhea" id="RHEA:47004"/>
        <dbReference type="Rhea" id="RHEA-COMP:11060"/>
        <dbReference type="Rhea" id="RHEA-COMP:11605"/>
        <dbReference type="ChEBI" id="CHEBI:15377"/>
        <dbReference type="ChEBI" id="CHEBI:30013"/>
        <dbReference type="ChEBI" id="CHEBI:43474"/>
        <dbReference type="ChEBI" id="CHEBI:61977"/>
        <dbReference type="EC" id="3.1.3.16"/>
    </reaction>
</comment>
<dbReference type="PANTHER" id="PTHR46377:SF1">
    <property type="entry name" value="DUAL SPECIFICITY PROTEIN PHOSPHATASE 19"/>
    <property type="match status" value="1"/>
</dbReference>
<organism evidence="13 14">
    <name type="scientific">Coptotermes formosanus</name>
    <name type="common">Formosan subterranean termite</name>
    <dbReference type="NCBI Taxonomy" id="36987"/>
    <lineage>
        <taxon>Eukaryota</taxon>
        <taxon>Metazoa</taxon>
        <taxon>Ecdysozoa</taxon>
        <taxon>Arthropoda</taxon>
        <taxon>Hexapoda</taxon>
        <taxon>Insecta</taxon>
        <taxon>Pterygota</taxon>
        <taxon>Neoptera</taxon>
        <taxon>Polyneoptera</taxon>
        <taxon>Dictyoptera</taxon>
        <taxon>Blattodea</taxon>
        <taxon>Blattoidea</taxon>
        <taxon>Termitoidae</taxon>
        <taxon>Rhinotermitidae</taxon>
        <taxon>Coptotermes</taxon>
    </lineage>
</organism>
<dbReference type="Proteomes" id="UP000502823">
    <property type="component" value="Unassembled WGS sequence"/>
</dbReference>
<dbReference type="GO" id="GO:0005634">
    <property type="term" value="C:nucleus"/>
    <property type="evidence" value="ECO:0007669"/>
    <property type="project" value="UniProtKB-SubCell"/>
</dbReference>
<dbReference type="GO" id="GO:0005737">
    <property type="term" value="C:cytoplasm"/>
    <property type="evidence" value="ECO:0007669"/>
    <property type="project" value="UniProtKB-SubCell"/>
</dbReference>